<proteinExistence type="inferred from homology"/>
<evidence type="ECO:0000256" key="3">
    <source>
        <dbReference type="ARBA" id="ARBA00022801"/>
    </source>
</evidence>
<dbReference type="Pfam" id="PF01975">
    <property type="entry name" value="SurE"/>
    <property type="match status" value="1"/>
</dbReference>
<keyword evidence="3" id="KW-0378">Hydrolase</keyword>
<evidence type="ECO:0000256" key="4">
    <source>
        <dbReference type="SAM" id="MobiDB-lite"/>
    </source>
</evidence>
<feature type="domain" description="Survival protein SurE-like phosphatase/nucleotidase" evidence="5">
    <location>
        <begin position="43"/>
        <end position="210"/>
    </location>
</feature>
<evidence type="ECO:0000256" key="2">
    <source>
        <dbReference type="ARBA" id="ARBA00022723"/>
    </source>
</evidence>
<reference evidence="6 7" key="1">
    <citation type="journal article" date="2013" name="Proc. Natl. Acad. Sci. U.S.A.">
        <title>Fine-scale variation in meiotic recombination in Mimulus inferred from population shotgun sequencing.</title>
        <authorList>
            <person name="Hellsten U."/>
            <person name="Wright K.M."/>
            <person name="Jenkins J."/>
            <person name="Shu S."/>
            <person name="Yuan Y."/>
            <person name="Wessler S.R."/>
            <person name="Schmutz J."/>
            <person name="Willis J.H."/>
            <person name="Rokhsar D.S."/>
        </authorList>
    </citation>
    <scope>NUCLEOTIDE SEQUENCE [LARGE SCALE GENOMIC DNA]</scope>
    <source>
        <strain evidence="7">cv. DUN x IM62</strain>
    </source>
</reference>
<dbReference type="STRING" id="4155.A0A022PYD7"/>
<feature type="compositionally biased region" description="Low complexity" evidence="4">
    <location>
        <begin position="1"/>
        <end position="19"/>
    </location>
</feature>
<keyword evidence="7" id="KW-1185">Reference proteome</keyword>
<dbReference type="PANTHER" id="PTHR30457:SF5">
    <property type="entry name" value="OS01G0709400 PROTEIN"/>
    <property type="match status" value="1"/>
</dbReference>
<feature type="region of interest" description="Disordered" evidence="4">
    <location>
        <begin position="1"/>
        <end position="44"/>
    </location>
</feature>
<evidence type="ECO:0000256" key="1">
    <source>
        <dbReference type="ARBA" id="ARBA00011062"/>
    </source>
</evidence>
<dbReference type="Proteomes" id="UP000030748">
    <property type="component" value="Unassembled WGS sequence"/>
</dbReference>
<protein>
    <recommendedName>
        <fullName evidence="5">Survival protein SurE-like phosphatase/nucleotidase domain-containing protein</fullName>
    </recommendedName>
</protein>
<organism evidence="6 7">
    <name type="scientific">Erythranthe guttata</name>
    <name type="common">Yellow monkey flower</name>
    <name type="synonym">Mimulus guttatus</name>
    <dbReference type="NCBI Taxonomy" id="4155"/>
    <lineage>
        <taxon>Eukaryota</taxon>
        <taxon>Viridiplantae</taxon>
        <taxon>Streptophyta</taxon>
        <taxon>Embryophyta</taxon>
        <taxon>Tracheophyta</taxon>
        <taxon>Spermatophyta</taxon>
        <taxon>Magnoliopsida</taxon>
        <taxon>eudicotyledons</taxon>
        <taxon>Gunneridae</taxon>
        <taxon>Pentapetalae</taxon>
        <taxon>asterids</taxon>
        <taxon>lamiids</taxon>
        <taxon>Lamiales</taxon>
        <taxon>Phrymaceae</taxon>
        <taxon>Erythranthe</taxon>
    </lineage>
</organism>
<feature type="non-terminal residue" evidence="6">
    <location>
        <position position="1"/>
    </location>
</feature>
<sequence>RVLANSKPAAAADSAPSNPDKSDADSSGNEPAGEDDNGSKPIILVTNSDGIESPGISFLVDALVRESLYNVHVIVPQSDKSTSGHSVSLKETVEVASVEINGAVAYEISGTPVDCVSLALSGALFSWSKPLLVISGINKGSSCGHHMFYSSVVAGAREALINGVPSISISLNWKTDGSAENDFKDAVTVCLPIIRAAIRDIGRGVFPKGNEEKPLEVNALLASHFEH</sequence>
<dbReference type="AlphaFoldDB" id="A0A022PYD7"/>
<dbReference type="GO" id="GO:0046872">
    <property type="term" value="F:metal ion binding"/>
    <property type="evidence" value="ECO:0007669"/>
    <property type="project" value="UniProtKB-KW"/>
</dbReference>
<dbReference type="InterPro" id="IPR036523">
    <property type="entry name" value="SurE-like_sf"/>
</dbReference>
<gene>
    <name evidence="6" type="ORF">MIMGU_mgv1a018727mg</name>
</gene>
<comment type="similarity">
    <text evidence="1">Belongs to the SurE nucleotidase family.</text>
</comment>
<dbReference type="Gene3D" id="3.40.1210.10">
    <property type="entry name" value="Survival protein SurE-like phosphatase/nucleotidase"/>
    <property type="match status" value="1"/>
</dbReference>
<evidence type="ECO:0000313" key="7">
    <source>
        <dbReference type="Proteomes" id="UP000030748"/>
    </source>
</evidence>
<accession>A0A022PYD7</accession>
<dbReference type="PANTHER" id="PTHR30457">
    <property type="entry name" value="5'-NUCLEOTIDASE SURE"/>
    <property type="match status" value="1"/>
</dbReference>
<dbReference type="InterPro" id="IPR030048">
    <property type="entry name" value="SurE"/>
</dbReference>
<name>A0A022PYD7_ERYGU</name>
<evidence type="ECO:0000259" key="5">
    <source>
        <dbReference type="Pfam" id="PF01975"/>
    </source>
</evidence>
<dbReference type="EMBL" id="KI632223">
    <property type="protein sequence ID" value="EYU21362.1"/>
    <property type="molecule type" value="Genomic_DNA"/>
</dbReference>
<dbReference type="SUPFAM" id="SSF64167">
    <property type="entry name" value="SurE-like"/>
    <property type="match status" value="1"/>
</dbReference>
<dbReference type="InterPro" id="IPR002828">
    <property type="entry name" value="SurE-like_Pase/nucleotidase"/>
</dbReference>
<dbReference type="eggNOG" id="ENOG502QQ6E">
    <property type="taxonomic scope" value="Eukaryota"/>
</dbReference>
<evidence type="ECO:0000313" key="6">
    <source>
        <dbReference type="EMBL" id="EYU21362.1"/>
    </source>
</evidence>
<dbReference type="GO" id="GO:0008252">
    <property type="term" value="F:nucleotidase activity"/>
    <property type="evidence" value="ECO:0007669"/>
    <property type="project" value="InterPro"/>
</dbReference>
<keyword evidence="2" id="KW-0479">Metal-binding</keyword>